<name>A0A0F9RQX4_9ZZZZ</name>
<reference evidence="2" key="1">
    <citation type="journal article" date="2015" name="Nature">
        <title>Complex archaea that bridge the gap between prokaryotes and eukaryotes.</title>
        <authorList>
            <person name="Spang A."/>
            <person name="Saw J.H."/>
            <person name="Jorgensen S.L."/>
            <person name="Zaremba-Niedzwiedzka K."/>
            <person name="Martijn J."/>
            <person name="Lind A.E."/>
            <person name="van Eijk R."/>
            <person name="Schleper C."/>
            <person name="Guy L."/>
            <person name="Ettema T.J."/>
        </authorList>
    </citation>
    <scope>NUCLEOTIDE SEQUENCE</scope>
</reference>
<organism evidence="2">
    <name type="scientific">marine sediment metagenome</name>
    <dbReference type="NCBI Taxonomy" id="412755"/>
    <lineage>
        <taxon>unclassified sequences</taxon>
        <taxon>metagenomes</taxon>
        <taxon>ecological metagenomes</taxon>
    </lineage>
</organism>
<feature type="compositionally biased region" description="Basic and acidic residues" evidence="1">
    <location>
        <begin position="291"/>
        <end position="305"/>
    </location>
</feature>
<evidence type="ECO:0000256" key="1">
    <source>
        <dbReference type="SAM" id="MobiDB-lite"/>
    </source>
</evidence>
<gene>
    <name evidence="2" type="ORF">LCGC14_0565610</name>
</gene>
<protein>
    <submittedName>
        <fullName evidence="2">Uncharacterized protein</fullName>
    </submittedName>
</protein>
<proteinExistence type="predicted"/>
<sequence length="495" mass="53425">MGFKQRLRKLLEEKDPKRRLQDPEKEQKNLVRVDPLERIAALKAADWDLTILLSRTGGVAAGATSKQWHISEVDPLTFYETIAESLGGGGYRMEFRKPDATLLRLDGSDTVESHILPVAGKPKLTGEPKEKPKKEGIDWMQEVMKEGSVVAMILKSVFEQRGKPDEVLMELLKTAISGNGNKADPTALLANVTDTVVKLKEAAGDGGAVDPMQYMSQLMSLMNQVNSAMKQPVVTTGSNSTGMDKFFESLGAAAPAIVPLIMGAMNKGGEPAATPSTLPANAPENVISMPQHEKPTPESRPEEKAAFAGTGAVDAAPDPSPGNGSAFNPLVAFNAPDLGGEKTLTPESAAFGAILKLRYMVSQQDDPLNIASEMVDSINLIQGAKRVEGVWENYIDDPGEAFDEFAPLIPEWLEHPEYRTECREAMVKALTDYFESDETDDQTTVGAEEIEIGNTTAQAEPTGEPPAEIPETPADDTVERTSEHEGSDHDSQVNG</sequence>
<feature type="region of interest" description="Disordered" evidence="1">
    <location>
        <begin position="436"/>
        <end position="495"/>
    </location>
</feature>
<comment type="caution">
    <text evidence="2">The sequence shown here is derived from an EMBL/GenBank/DDBJ whole genome shotgun (WGS) entry which is preliminary data.</text>
</comment>
<accession>A0A0F9RQX4</accession>
<feature type="compositionally biased region" description="Basic and acidic residues" evidence="1">
    <location>
        <begin position="477"/>
        <end position="495"/>
    </location>
</feature>
<dbReference type="AlphaFoldDB" id="A0A0F9RQX4"/>
<dbReference type="EMBL" id="LAZR01000819">
    <property type="protein sequence ID" value="KKN57089.1"/>
    <property type="molecule type" value="Genomic_DNA"/>
</dbReference>
<evidence type="ECO:0000313" key="2">
    <source>
        <dbReference type="EMBL" id="KKN57089.1"/>
    </source>
</evidence>
<feature type="region of interest" description="Disordered" evidence="1">
    <location>
        <begin position="281"/>
        <end position="306"/>
    </location>
</feature>